<dbReference type="InterPro" id="IPR055308">
    <property type="entry name" value="TEX47-like"/>
</dbReference>
<evidence type="ECO:0000259" key="1">
    <source>
        <dbReference type="SMART" id="SM01034"/>
    </source>
</evidence>
<feature type="domain" description="BLUF" evidence="1">
    <location>
        <begin position="47"/>
        <end position="151"/>
    </location>
</feature>
<dbReference type="OrthoDB" id="548795at2759"/>
<dbReference type="KEGG" id="gsh:117369366"/>
<dbReference type="AlphaFoldDB" id="A0A6P8SL25"/>
<dbReference type="FunCoup" id="A0A6P8SL25">
    <property type="interactions" value="1"/>
</dbReference>
<accession>A0A6P8SL25</accession>
<dbReference type="PANTHER" id="PTHR34035">
    <property type="entry name" value="TESTIS-EXPRESSED PROTEIN 47"/>
    <property type="match status" value="1"/>
</dbReference>
<proteinExistence type="predicted"/>
<sequence length="246" mass="27933">MAGPGTTLGGKPESKASELQAKPSFNRINMMQANEDCWRGQHRKCVLHRLFYVASISPTQKSLTDVTVYYEKLISNFPKSHLGDSISGLLLLYQSCIIHVLESTSDNLYLVLKDLAQMPTESPSSILQNVKILVISHNIPNRLFSQWSFRIIDVPMKYLEDTTHEQPLETVLSECLILMLKMAIYLSKMPKIGRQGTGENLHALIPDLLVREDVIRYFCKSQELMTPAQFLQAFNRPLQYSDATSR</sequence>
<dbReference type="Pfam" id="PF24787">
    <property type="entry name" value="TEX47"/>
    <property type="match status" value="1"/>
</dbReference>
<evidence type="ECO:0000313" key="3">
    <source>
        <dbReference type="RefSeq" id="XP_033819730.1"/>
    </source>
</evidence>
<evidence type="ECO:0000313" key="2">
    <source>
        <dbReference type="Proteomes" id="UP000515159"/>
    </source>
</evidence>
<dbReference type="PANTHER" id="PTHR34035:SF1">
    <property type="entry name" value="TESTIS-EXPRESSED PROTEIN 47"/>
    <property type="match status" value="1"/>
</dbReference>
<keyword evidence="2" id="KW-1185">Reference proteome</keyword>
<dbReference type="InParanoid" id="A0A6P8SL25"/>
<organism evidence="2 3">
    <name type="scientific">Geotrypetes seraphini</name>
    <name type="common">Gaboon caecilian</name>
    <name type="synonym">Caecilia seraphini</name>
    <dbReference type="NCBI Taxonomy" id="260995"/>
    <lineage>
        <taxon>Eukaryota</taxon>
        <taxon>Metazoa</taxon>
        <taxon>Chordata</taxon>
        <taxon>Craniata</taxon>
        <taxon>Vertebrata</taxon>
        <taxon>Euteleostomi</taxon>
        <taxon>Amphibia</taxon>
        <taxon>Gymnophiona</taxon>
        <taxon>Geotrypetes</taxon>
    </lineage>
</organism>
<gene>
    <name evidence="3" type="primary">LOC117369366</name>
</gene>
<name>A0A6P8SL25_GEOSA</name>
<protein>
    <submittedName>
        <fullName evidence="3">Testis-expressed protein 47-like</fullName>
    </submittedName>
</protein>
<dbReference type="SMART" id="SM01034">
    <property type="entry name" value="BLUF"/>
    <property type="match status" value="1"/>
</dbReference>
<dbReference type="GO" id="GO:0071949">
    <property type="term" value="F:FAD binding"/>
    <property type="evidence" value="ECO:0007669"/>
    <property type="project" value="InterPro"/>
</dbReference>
<dbReference type="RefSeq" id="XP_033819730.1">
    <property type="nucleotide sequence ID" value="XM_033963839.1"/>
</dbReference>
<dbReference type="GO" id="GO:0009882">
    <property type="term" value="F:blue light photoreceptor activity"/>
    <property type="evidence" value="ECO:0007669"/>
    <property type="project" value="InterPro"/>
</dbReference>
<dbReference type="Proteomes" id="UP000515159">
    <property type="component" value="Chromosome 11"/>
</dbReference>
<reference evidence="3" key="1">
    <citation type="submission" date="2025-08" db="UniProtKB">
        <authorList>
            <consortium name="RefSeq"/>
        </authorList>
    </citation>
    <scope>IDENTIFICATION</scope>
</reference>
<dbReference type="GeneID" id="117369366"/>
<dbReference type="InterPro" id="IPR007024">
    <property type="entry name" value="BLUF_domain"/>
</dbReference>